<evidence type="ECO:0000313" key="3">
    <source>
        <dbReference type="Proteomes" id="UP000320776"/>
    </source>
</evidence>
<name>A0A517DPU4_9FIRM</name>
<reference evidence="2 3" key="1">
    <citation type="submission" date="2019-02" db="EMBL/GenBank/DDBJ databases">
        <title>Closed genome of Sporomusa termitida DSM 4440.</title>
        <authorList>
            <person name="Poehlein A."/>
            <person name="Daniel R."/>
        </authorList>
    </citation>
    <scope>NUCLEOTIDE SEQUENCE [LARGE SCALE GENOMIC DNA]</scope>
    <source>
        <strain evidence="2 3">DSM 4440</strain>
    </source>
</reference>
<dbReference type="InterPro" id="IPR020945">
    <property type="entry name" value="DMSO/NO3_reduct_chaperone"/>
</dbReference>
<dbReference type="EMBL" id="CP036259">
    <property type="protein sequence ID" value="QDR79327.1"/>
    <property type="molecule type" value="Genomic_DNA"/>
</dbReference>
<dbReference type="OrthoDB" id="9795302at2"/>
<dbReference type="KEGG" id="sted:SPTER_06000"/>
<dbReference type="Pfam" id="PF02613">
    <property type="entry name" value="Nitrate_red_del"/>
    <property type="match status" value="1"/>
</dbReference>
<dbReference type="PANTHER" id="PTHR34227">
    <property type="entry name" value="CHAPERONE PROTEIN YCDY"/>
    <property type="match status" value="1"/>
</dbReference>
<keyword evidence="1" id="KW-0143">Chaperone</keyword>
<dbReference type="RefSeq" id="WP_144348989.1">
    <property type="nucleotide sequence ID" value="NZ_CP036259.1"/>
</dbReference>
<evidence type="ECO:0000256" key="1">
    <source>
        <dbReference type="ARBA" id="ARBA00023186"/>
    </source>
</evidence>
<dbReference type="SUPFAM" id="SSF89155">
    <property type="entry name" value="TorD-like"/>
    <property type="match status" value="1"/>
</dbReference>
<protein>
    <submittedName>
        <fullName evidence="2">Tat proofreading chaperone DmsD</fullName>
    </submittedName>
</protein>
<evidence type="ECO:0000313" key="2">
    <source>
        <dbReference type="EMBL" id="QDR79327.1"/>
    </source>
</evidence>
<dbReference type="PANTHER" id="PTHR34227:SF1">
    <property type="entry name" value="DIMETHYL SULFOXIDE REDUCTASE CHAPERONE-RELATED"/>
    <property type="match status" value="1"/>
</dbReference>
<dbReference type="InterPro" id="IPR036411">
    <property type="entry name" value="TorD-like_sf"/>
</dbReference>
<sequence length="225" mass="25667">MDKERLTAWLHERKFIYCLLARLYKASPATQLLKTLSANRLLTNLVENYVQEENAGQCEVYSAVLQLQAELDLGLKNPADYQKTLQADFNRLFVGPGHLAAPPWESVYRSRERLIFGEQTLAVRAFYRSFGLESKKRHSEPDDHISLELEFMAWLCKQAAKPDISTEKLNLYMSGQTRFLSGHILAWAPALCDDISKAAASNFFRGLALLTKQWLKTDAAELRLL</sequence>
<dbReference type="Proteomes" id="UP000320776">
    <property type="component" value="Chromosome"/>
</dbReference>
<proteinExistence type="predicted"/>
<dbReference type="Gene3D" id="1.10.3480.10">
    <property type="entry name" value="TorD-like"/>
    <property type="match status" value="1"/>
</dbReference>
<keyword evidence="3" id="KW-1185">Reference proteome</keyword>
<gene>
    <name evidence="2" type="primary">dmsD_1</name>
    <name evidence="2" type="ORF">SPTER_06000</name>
</gene>
<organism evidence="2 3">
    <name type="scientific">Sporomusa termitida</name>
    <dbReference type="NCBI Taxonomy" id="2377"/>
    <lineage>
        <taxon>Bacteria</taxon>
        <taxon>Bacillati</taxon>
        <taxon>Bacillota</taxon>
        <taxon>Negativicutes</taxon>
        <taxon>Selenomonadales</taxon>
        <taxon>Sporomusaceae</taxon>
        <taxon>Sporomusa</taxon>
    </lineage>
</organism>
<dbReference type="AlphaFoldDB" id="A0A517DPU4"/>
<dbReference type="InterPro" id="IPR050289">
    <property type="entry name" value="TorD/DmsD_chaperones"/>
</dbReference>
<accession>A0A517DPU4</accession>